<dbReference type="InterPro" id="IPR023606">
    <property type="entry name" value="CoA-Trfase_III_dom_1_sf"/>
</dbReference>
<dbReference type="Gene3D" id="3.90.79.10">
    <property type="entry name" value="Nucleoside Triphosphate Pyrophosphohydrolase"/>
    <property type="match status" value="1"/>
</dbReference>
<dbReference type="SUPFAM" id="SSF50475">
    <property type="entry name" value="FMN-binding split barrel"/>
    <property type="match status" value="1"/>
</dbReference>
<sequence>MTGILRGIRVLDLSRMLSGPYCTMMLADHGAEVIKIEGKGGDTSRQNGPFRDDDPNREWAGYYVSLNRSKKSVQLDLKTDEGKAAFRELAATADVVVENFRPGVMERLGLSYESLAKVNPRLVYAAIRGFGDPRSGVSPYQDWPAYDVVAQAMGGLVALTGPDAATPTKVGPGIGDVFAGSIMAFGILAALREAEATGLGQFVDIAMYDAMVSLCERAIYQHDFDGTVPGPEGNGHPLLAPFGVFPARDGHVALGIVDDAFWQNLTRAMGQPALGTDPRYATRADRRANSPEVNALVADWTSAHSKAELADLLGGLVPFGPVNTVADIFADPHIAARSMIADVPHAEPGHRNWRVAGNPLHFSRNPTPAPVTPARLGEHDQILVERPVAPPVDPKALRNAFGAFATGVTVLTARQVDGTPRGFTANSFTSVSLDPPLLLVCLAKTAHSCETFMQADHFAVNVLAEEQKAISGLFASRAADKFDQCDWRPGAGDVPLIDGALAQFACVRERLVDAGDHIVLIGRVIDFATAEGSPLGYFRGSYFSIGLEDRLVSAVSATGGTRIGAVLTDEGRLLLCEAADGALSVPVAPGPIPNLEALRRDLAARGLRPEVEFLYAVYEDSETGTNGIFYHGQVDGPVPKGMALIPLDEVPWERVANAAERSMLERYAGEFRHGAFGIYQGNETTGKVRRVTGS</sequence>
<dbReference type="InterPro" id="IPR002563">
    <property type="entry name" value="Flavin_Rdtase-like_dom"/>
</dbReference>
<dbReference type="Pfam" id="PF01613">
    <property type="entry name" value="Flavin_Reduct"/>
    <property type="match status" value="1"/>
</dbReference>
<dbReference type="SMART" id="SM00903">
    <property type="entry name" value="Flavin_Reduct"/>
    <property type="match status" value="1"/>
</dbReference>
<dbReference type="InterPro" id="IPR044855">
    <property type="entry name" value="CoA-Trfase_III_dom3_sf"/>
</dbReference>
<organism evidence="3 4">
    <name type="scientific">Albidovulum litorale</name>
    <dbReference type="NCBI Taxonomy" id="2984134"/>
    <lineage>
        <taxon>Bacteria</taxon>
        <taxon>Pseudomonadati</taxon>
        <taxon>Pseudomonadota</taxon>
        <taxon>Alphaproteobacteria</taxon>
        <taxon>Rhodobacterales</taxon>
        <taxon>Paracoccaceae</taxon>
        <taxon>Albidovulum</taxon>
    </lineage>
</organism>
<dbReference type="PANTHER" id="PTHR48207">
    <property type="entry name" value="SUCCINATE--HYDROXYMETHYLGLUTARATE COA-TRANSFERASE"/>
    <property type="match status" value="1"/>
</dbReference>
<dbReference type="InterPro" id="IPR003673">
    <property type="entry name" value="CoA-Trfase_fam_III"/>
</dbReference>
<keyword evidence="1 3" id="KW-0808">Transferase</keyword>
<dbReference type="Pfam" id="PF02515">
    <property type="entry name" value="CoA_transf_3"/>
    <property type="match status" value="1"/>
</dbReference>
<dbReference type="Gene3D" id="2.30.110.10">
    <property type="entry name" value="Electron Transport, Fmn-binding Protein, Chain A"/>
    <property type="match status" value="1"/>
</dbReference>
<reference evidence="3 4" key="1">
    <citation type="submission" date="2022-10" db="EMBL/GenBank/DDBJ databases">
        <title>Defluviimonas sp. nov., isolated from ocean surface sediments.</title>
        <authorList>
            <person name="He W."/>
            <person name="Wang L."/>
            <person name="Zhang D.-F."/>
        </authorList>
    </citation>
    <scope>NUCLEOTIDE SEQUENCE [LARGE SCALE GENOMIC DNA]</scope>
    <source>
        <strain evidence="3 4">WL0050</strain>
    </source>
</reference>
<keyword evidence="4" id="KW-1185">Reference proteome</keyword>
<dbReference type="Proteomes" id="UP001652564">
    <property type="component" value="Unassembled WGS sequence"/>
</dbReference>
<protein>
    <submittedName>
        <fullName evidence="3">CoA transferase</fullName>
    </submittedName>
</protein>
<dbReference type="RefSeq" id="WP_263738806.1">
    <property type="nucleotide sequence ID" value="NZ_JAOWKZ010000001.1"/>
</dbReference>
<evidence type="ECO:0000259" key="2">
    <source>
        <dbReference type="SMART" id="SM00903"/>
    </source>
</evidence>
<dbReference type="PANTHER" id="PTHR48207:SF3">
    <property type="entry name" value="SUCCINATE--HYDROXYMETHYLGLUTARATE COA-TRANSFERASE"/>
    <property type="match status" value="1"/>
</dbReference>
<name>A0ABT2ZKR3_9RHOB</name>
<accession>A0ABT2ZKR3</accession>
<dbReference type="InterPro" id="IPR012349">
    <property type="entry name" value="Split_barrel_FMN-bd"/>
</dbReference>
<proteinExistence type="predicted"/>
<dbReference type="EMBL" id="JAOWKZ010000001">
    <property type="protein sequence ID" value="MCV2871642.1"/>
    <property type="molecule type" value="Genomic_DNA"/>
</dbReference>
<dbReference type="Gene3D" id="3.40.50.10540">
    <property type="entry name" value="Crotonobetainyl-coa:carnitine coa-transferase, domain 1"/>
    <property type="match status" value="1"/>
</dbReference>
<dbReference type="GO" id="GO:0016740">
    <property type="term" value="F:transferase activity"/>
    <property type="evidence" value="ECO:0007669"/>
    <property type="project" value="UniProtKB-KW"/>
</dbReference>
<gene>
    <name evidence="3" type="ORF">OEZ71_04980</name>
</gene>
<dbReference type="SUPFAM" id="SSF89796">
    <property type="entry name" value="CoA-transferase family III (CaiB/BaiF)"/>
    <property type="match status" value="1"/>
</dbReference>
<evidence type="ECO:0000256" key="1">
    <source>
        <dbReference type="ARBA" id="ARBA00022679"/>
    </source>
</evidence>
<dbReference type="Gene3D" id="3.30.1540.10">
    <property type="entry name" value="formyl-coa transferase, domain 3"/>
    <property type="match status" value="1"/>
</dbReference>
<dbReference type="InterPro" id="IPR050483">
    <property type="entry name" value="CoA-transferase_III_domain"/>
</dbReference>
<feature type="domain" description="Flavin reductase like" evidence="2">
    <location>
        <begin position="401"/>
        <end position="544"/>
    </location>
</feature>
<evidence type="ECO:0000313" key="4">
    <source>
        <dbReference type="Proteomes" id="UP001652564"/>
    </source>
</evidence>
<evidence type="ECO:0000313" key="3">
    <source>
        <dbReference type="EMBL" id="MCV2871642.1"/>
    </source>
</evidence>
<comment type="caution">
    <text evidence="3">The sequence shown here is derived from an EMBL/GenBank/DDBJ whole genome shotgun (WGS) entry which is preliminary data.</text>
</comment>